<dbReference type="EMBL" id="OBEA01000007">
    <property type="protein sequence ID" value="SNY57589.1"/>
    <property type="molecule type" value="Genomic_DNA"/>
</dbReference>
<protein>
    <recommendedName>
        <fullName evidence="6">FAD:protein FMN transferase</fullName>
    </recommendedName>
</protein>
<proteinExistence type="predicted"/>
<dbReference type="Proteomes" id="UP000231655">
    <property type="component" value="Unassembled WGS sequence"/>
</dbReference>
<dbReference type="NCBIfam" id="NF003322">
    <property type="entry name" value="PRK04334.1-2"/>
    <property type="match status" value="1"/>
</dbReference>
<dbReference type="Gene3D" id="3.10.520.10">
    <property type="entry name" value="ApbE-like domains"/>
    <property type="match status" value="1"/>
</dbReference>
<dbReference type="EMBL" id="PGTD01000012">
    <property type="protein sequence ID" value="PJE30879.1"/>
    <property type="molecule type" value="Genomic_DNA"/>
</dbReference>
<evidence type="ECO:0000313" key="4">
    <source>
        <dbReference type="Proteomes" id="UP000231655"/>
    </source>
</evidence>
<dbReference type="InterPro" id="IPR003374">
    <property type="entry name" value="ApbE-like_sf"/>
</dbReference>
<dbReference type="Proteomes" id="UP000231702">
    <property type="component" value="Unassembled WGS sequence"/>
</dbReference>
<dbReference type="OrthoDB" id="9814719at2"/>
<name>A0A285JBE4_9RHOB</name>
<evidence type="ECO:0000313" key="5">
    <source>
        <dbReference type="Proteomes" id="UP000231702"/>
    </source>
</evidence>
<dbReference type="RefSeq" id="WP_097147106.1">
    <property type="nucleotide sequence ID" value="NZ_OBEA01000007.1"/>
</dbReference>
<gene>
    <name evidence="2" type="ORF">CVM39_05390</name>
    <name evidence="3" type="ORF">SAMN06297129_3409</name>
</gene>
<dbReference type="InterPro" id="IPR007183">
    <property type="entry name" value="UPF0280"/>
</dbReference>
<evidence type="ECO:0000313" key="3">
    <source>
        <dbReference type="EMBL" id="SNY57589.1"/>
    </source>
</evidence>
<sequence length="284" mass="29166">MQAAMMPDGVRLHLHDGPIDLIVYAETERKAAYDAACRRFEGLLLELTGELAELRREGGQPQSPVGRRMAAATAPHAPQFITPMAAVAGSVAEEILAVMGAAVPEGKQWVNNGGDIAWRPGDEPFRLAMPGGTIEVPAEMPFRGCATSGRGGRSHSLGIADTVTVLASGAAQADAAATMIANMVDLPGHPAVERQPACELSPDSDLGSRLVTTGLGEISVEEALEALERGATHAEMLLARGLIGAAQLWLAGQGRMVAPQAPDPALAAGGQPRAGSPGKGPVAG</sequence>
<reference evidence="2 5" key="2">
    <citation type="journal article" date="2018" name="Int. J. Syst. Evol. Microbiol.">
        <title>Pseudooceanicola lipolyticus sp. nov., a marine alphaproteobacterium, reclassification of Oceanicola flagellatus as Pseudooceanicola flagellatus comb. nov. and emended description of the genus Pseudooceanicola.</title>
        <authorList>
            <person name="Huang M.-M."/>
            <person name="Guo L.-L."/>
            <person name="Wu Y.-H."/>
            <person name="Lai Q.-L."/>
            <person name="Shao Z.-Z."/>
            <person name="Wang C.-S."/>
            <person name="Wu M."/>
            <person name="Xu X.-W."/>
        </authorList>
    </citation>
    <scope>NUCLEOTIDE SEQUENCE [LARGE SCALE GENOMIC DNA]</scope>
    <source>
        <strain evidence="2 5">Ar-45</strain>
    </source>
</reference>
<feature type="region of interest" description="Disordered" evidence="1">
    <location>
        <begin position="260"/>
        <end position="284"/>
    </location>
</feature>
<dbReference type="PIRSF" id="PIRSF006421">
    <property type="entry name" value="UCP006421"/>
    <property type="match status" value="1"/>
</dbReference>
<accession>A0A285JBE4</accession>
<organism evidence="3 4">
    <name type="scientific">Pseudooceanicola antarcticus</name>
    <dbReference type="NCBI Taxonomy" id="1247613"/>
    <lineage>
        <taxon>Bacteria</taxon>
        <taxon>Pseudomonadati</taxon>
        <taxon>Pseudomonadota</taxon>
        <taxon>Alphaproteobacteria</taxon>
        <taxon>Rhodobacterales</taxon>
        <taxon>Paracoccaceae</taxon>
        <taxon>Pseudooceanicola</taxon>
    </lineage>
</organism>
<evidence type="ECO:0000313" key="2">
    <source>
        <dbReference type="EMBL" id="PJE30879.1"/>
    </source>
</evidence>
<keyword evidence="5" id="KW-1185">Reference proteome</keyword>
<reference evidence="3 4" key="1">
    <citation type="submission" date="2017-09" db="EMBL/GenBank/DDBJ databases">
        <authorList>
            <person name="Ehlers B."/>
            <person name="Leendertz F.H."/>
        </authorList>
    </citation>
    <scope>NUCLEOTIDE SEQUENCE [LARGE SCALE GENOMIC DNA]</scope>
    <source>
        <strain evidence="3 4">CGMCC 1.12662</strain>
    </source>
</reference>
<dbReference type="SUPFAM" id="SSF143631">
    <property type="entry name" value="ApbE-like"/>
    <property type="match status" value="1"/>
</dbReference>
<evidence type="ECO:0000256" key="1">
    <source>
        <dbReference type="SAM" id="MobiDB-lite"/>
    </source>
</evidence>
<evidence type="ECO:0008006" key="6">
    <source>
        <dbReference type="Google" id="ProtNLM"/>
    </source>
</evidence>
<dbReference type="AlphaFoldDB" id="A0A285JBE4"/>